<dbReference type="CDD" id="cd04301">
    <property type="entry name" value="NAT_SF"/>
    <property type="match status" value="1"/>
</dbReference>
<evidence type="ECO:0000313" key="5">
    <source>
        <dbReference type="Proteomes" id="UP001595901"/>
    </source>
</evidence>
<accession>A0ABV8CZ39</accession>
<dbReference type="Proteomes" id="UP001595901">
    <property type="component" value="Unassembled WGS sequence"/>
</dbReference>
<dbReference type="EC" id="2.3.1.-" evidence="4"/>
<reference evidence="5" key="1">
    <citation type="journal article" date="2019" name="Int. J. Syst. Evol. Microbiol.">
        <title>The Global Catalogue of Microorganisms (GCM) 10K type strain sequencing project: providing services to taxonomists for standard genome sequencing and annotation.</title>
        <authorList>
            <consortium name="The Broad Institute Genomics Platform"/>
            <consortium name="The Broad Institute Genome Sequencing Center for Infectious Disease"/>
            <person name="Wu L."/>
            <person name="Ma J."/>
        </authorList>
    </citation>
    <scope>NUCLEOTIDE SEQUENCE [LARGE SCALE GENOMIC DNA]</scope>
    <source>
        <strain evidence="5">CCUG 58728</strain>
    </source>
</reference>
<keyword evidence="1 4" id="KW-0808">Transferase</keyword>
<proteinExistence type="predicted"/>
<dbReference type="PANTHER" id="PTHR43800:SF1">
    <property type="entry name" value="PEPTIDYL-LYSINE N-ACETYLTRANSFERASE YJAB"/>
    <property type="match status" value="1"/>
</dbReference>
<dbReference type="PROSITE" id="PS51186">
    <property type="entry name" value="GNAT"/>
    <property type="match status" value="1"/>
</dbReference>
<evidence type="ECO:0000256" key="1">
    <source>
        <dbReference type="ARBA" id="ARBA00022679"/>
    </source>
</evidence>
<keyword evidence="5" id="KW-1185">Reference proteome</keyword>
<dbReference type="Gene3D" id="3.40.630.30">
    <property type="match status" value="1"/>
</dbReference>
<dbReference type="RefSeq" id="WP_380429122.1">
    <property type="nucleotide sequence ID" value="NZ_JBHSAC010000005.1"/>
</dbReference>
<comment type="caution">
    <text evidence="4">The sequence shown here is derived from an EMBL/GenBank/DDBJ whole genome shotgun (WGS) entry which is preliminary data.</text>
</comment>
<feature type="domain" description="N-acetyltransferase" evidence="3">
    <location>
        <begin position="1"/>
        <end position="142"/>
    </location>
</feature>
<dbReference type="SUPFAM" id="SSF55729">
    <property type="entry name" value="Acyl-CoA N-acyltransferases (Nat)"/>
    <property type="match status" value="1"/>
</dbReference>
<organism evidence="4 5">
    <name type="scientific">Streptococcus dentapri</name>
    <dbReference type="NCBI Taxonomy" id="573564"/>
    <lineage>
        <taxon>Bacteria</taxon>
        <taxon>Bacillati</taxon>
        <taxon>Bacillota</taxon>
        <taxon>Bacilli</taxon>
        <taxon>Lactobacillales</taxon>
        <taxon>Streptococcaceae</taxon>
        <taxon>Streptococcus</taxon>
    </lineage>
</organism>
<keyword evidence="2 4" id="KW-0012">Acyltransferase</keyword>
<name>A0ABV8CZ39_9STRE</name>
<dbReference type="GO" id="GO:0016746">
    <property type="term" value="F:acyltransferase activity"/>
    <property type="evidence" value="ECO:0007669"/>
    <property type="project" value="UniProtKB-KW"/>
</dbReference>
<evidence type="ECO:0000313" key="4">
    <source>
        <dbReference type="EMBL" id="MFC3931302.1"/>
    </source>
</evidence>
<evidence type="ECO:0000259" key="3">
    <source>
        <dbReference type="PROSITE" id="PS51186"/>
    </source>
</evidence>
<dbReference type="PANTHER" id="PTHR43800">
    <property type="entry name" value="PEPTIDYL-LYSINE N-ACETYLTRANSFERASE YJAB"/>
    <property type="match status" value="1"/>
</dbReference>
<dbReference type="EMBL" id="JBHSAC010000005">
    <property type="protein sequence ID" value="MFC3931302.1"/>
    <property type="molecule type" value="Genomic_DNA"/>
</dbReference>
<dbReference type="Pfam" id="PF13673">
    <property type="entry name" value="Acetyltransf_10"/>
    <property type="match status" value="1"/>
</dbReference>
<protein>
    <submittedName>
        <fullName evidence="4">GNAT family N-acetyltransferase</fullName>
        <ecNumber evidence="4">2.3.1.-</ecNumber>
    </submittedName>
</protein>
<dbReference type="InterPro" id="IPR000182">
    <property type="entry name" value="GNAT_dom"/>
</dbReference>
<dbReference type="InterPro" id="IPR016181">
    <property type="entry name" value="Acyl_CoA_acyltransferase"/>
</dbReference>
<evidence type="ECO:0000256" key="2">
    <source>
        <dbReference type="ARBA" id="ARBA00023315"/>
    </source>
</evidence>
<gene>
    <name evidence="4" type="ORF">ACFOSE_00575</name>
</gene>
<sequence>MIRTFTKNDLSSVMEIWLEANIRAHNFIPEKYWQENYSKVEYMLPQAEIYVYQDANMHQILGFIGLMENYIAGIFVKESEQSKGIGCHLLNFVKGQKNNLSLSVYQKNVRAVSFYEREQFTVQSESIDKNTNEKEFVMTWIK</sequence>